<name>A0A553R2P1_9TELE</name>
<proteinExistence type="predicted"/>
<evidence type="ECO:0000313" key="2">
    <source>
        <dbReference type="Proteomes" id="UP000316079"/>
    </source>
</evidence>
<dbReference type="STRING" id="623744.A0A553R2P1"/>
<dbReference type="Proteomes" id="UP000316079">
    <property type="component" value="Unassembled WGS sequence"/>
</dbReference>
<sequence length="172" mass="19276">MANGNVNVSWKTTVIISTSSLCDEASRILLAQHHKIRRSGSILHSSIVFPLSGTAFLLITPEEFPASLEEPELFKRIEKFVQVHRNSFLVLQAPVYGEKEWKILSSLQNRFLGCNLRVIPAHSTADIVKGMLIIAKATSKPSVETLRQQMSMACAHITRNSPIWEVLQKIQL</sequence>
<comment type="caution">
    <text evidence="1">The sequence shown here is derived from an EMBL/GenBank/DDBJ whole genome shotgun (WGS) entry which is preliminary data.</text>
</comment>
<dbReference type="AlphaFoldDB" id="A0A553R2P1"/>
<dbReference type="GO" id="GO:0005694">
    <property type="term" value="C:chromosome"/>
    <property type="evidence" value="ECO:0007669"/>
    <property type="project" value="TreeGrafter"/>
</dbReference>
<keyword evidence="2" id="KW-1185">Reference proteome</keyword>
<reference evidence="1 2" key="1">
    <citation type="journal article" date="2019" name="Sci. Data">
        <title>Hybrid genome assembly and annotation of Danionella translucida.</title>
        <authorList>
            <person name="Kadobianskyi M."/>
            <person name="Schulze L."/>
            <person name="Schuelke M."/>
            <person name="Judkewitz B."/>
        </authorList>
    </citation>
    <scope>NUCLEOTIDE SEQUENCE [LARGE SCALE GENOMIC DNA]</scope>
    <source>
        <strain evidence="1 2">Bolton</strain>
    </source>
</reference>
<dbReference type="GO" id="GO:0007130">
    <property type="term" value="P:synaptonemal complex assembly"/>
    <property type="evidence" value="ECO:0007669"/>
    <property type="project" value="InterPro"/>
</dbReference>
<dbReference type="EMBL" id="SRMA01025296">
    <property type="protein sequence ID" value="TRY96447.1"/>
    <property type="molecule type" value="Genomic_DNA"/>
</dbReference>
<dbReference type="PANTHER" id="PTHR31408">
    <property type="entry name" value="HYPOTHETICAL PROTEIN LOC689986"/>
    <property type="match status" value="1"/>
</dbReference>
<dbReference type="OrthoDB" id="6149480at2759"/>
<protein>
    <submittedName>
        <fullName evidence="1">Uncharacterized protein</fullName>
    </submittedName>
</protein>
<evidence type="ECO:0000313" key="1">
    <source>
        <dbReference type="EMBL" id="TRY96447.1"/>
    </source>
</evidence>
<dbReference type="Pfam" id="PF15162">
    <property type="entry name" value="SCRE"/>
    <property type="match status" value="1"/>
</dbReference>
<gene>
    <name evidence="1" type="ORF">DNTS_027524</name>
</gene>
<organism evidence="1 2">
    <name type="scientific">Danionella cerebrum</name>
    <dbReference type="NCBI Taxonomy" id="2873325"/>
    <lineage>
        <taxon>Eukaryota</taxon>
        <taxon>Metazoa</taxon>
        <taxon>Chordata</taxon>
        <taxon>Craniata</taxon>
        <taxon>Vertebrata</taxon>
        <taxon>Euteleostomi</taxon>
        <taxon>Actinopterygii</taxon>
        <taxon>Neopterygii</taxon>
        <taxon>Teleostei</taxon>
        <taxon>Ostariophysi</taxon>
        <taxon>Cypriniformes</taxon>
        <taxon>Danionidae</taxon>
        <taxon>Danioninae</taxon>
        <taxon>Danionella</taxon>
    </lineage>
</organism>
<dbReference type="PANTHER" id="PTHR31408:SF2">
    <property type="entry name" value="PROTEIN SPO16 HOMOLOG"/>
    <property type="match status" value="1"/>
</dbReference>
<dbReference type="GO" id="GO:0007131">
    <property type="term" value="P:reciprocal meiotic recombination"/>
    <property type="evidence" value="ECO:0007669"/>
    <property type="project" value="TreeGrafter"/>
</dbReference>
<dbReference type="InterPro" id="IPR027857">
    <property type="entry name" value="SCRE"/>
</dbReference>
<accession>A0A553R2P1</accession>